<dbReference type="eggNOG" id="KOG4497">
    <property type="taxonomic scope" value="Eukaryota"/>
</dbReference>
<name>K3X4Q4_GLOUD</name>
<dbReference type="AlphaFoldDB" id="K3X4Q4"/>
<evidence type="ECO:0000313" key="2">
    <source>
        <dbReference type="EnsemblProtists" id="PYU1_T012203"/>
    </source>
</evidence>
<dbReference type="InParanoid" id="K3X4Q4"/>
<dbReference type="InterPro" id="IPR015943">
    <property type="entry name" value="WD40/YVTN_repeat-like_dom_sf"/>
</dbReference>
<dbReference type="InterPro" id="IPR001680">
    <property type="entry name" value="WD40_rpt"/>
</dbReference>
<dbReference type="InterPro" id="IPR036322">
    <property type="entry name" value="WD40_repeat_dom_sf"/>
</dbReference>
<organism evidence="2 3">
    <name type="scientific">Globisporangium ultimum (strain ATCC 200006 / CBS 805.95 / DAOM BR144)</name>
    <name type="common">Pythium ultimum</name>
    <dbReference type="NCBI Taxonomy" id="431595"/>
    <lineage>
        <taxon>Eukaryota</taxon>
        <taxon>Sar</taxon>
        <taxon>Stramenopiles</taxon>
        <taxon>Oomycota</taxon>
        <taxon>Peronosporomycetes</taxon>
        <taxon>Pythiales</taxon>
        <taxon>Pythiaceae</taxon>
        <taxon>Globisporangium</taxon>
    </lineage>
</organism>
<dbReference type="GO" id="GO:0005815">
    <property type="term" value="C:microtubule organizing center"/>
    <property type="evidence" value="ECO:0007669"/>
    <property type="project" value="TreeGrafter"/>
</dbReference>
<dbReference type="EnsemblProtists" id="PYU1_T012203">
    <property type="protein sequence ID" value="PYU1_T012203"/>
    <property type="gene ID" value="PYU1_G012177"/>
</dbReference>
<reference evidence="3" key="2">
    <citation type="submission" date="2010-04" db="EMBL/GenBank/DDBJ databases">
        <authorList>
            <person name="Buell R."/>
            <person name="Hamilton J."/>
            <person name="Hostetler J."/>
        </authorList>
    </citation>
    <scope>NUCLEOTIDE SEQUENCE [LARGE SCALE GENOMIC DNA]</scope>
    <source>
        <strain evidence="3">DAOM:BR144</strain>
    </source>
</reference>
<dbReference type="GO" id="GO:1990811">
    <property type="term" value="C:MWP complex"/>
    <property type="evidence" value="ECO:0007669"/>
    <property type="project" value="TreeGrafter"/>
</dbReference>
<proteinExistence type="predicted"/>
<accession>K3X4Q4</accession>
<feature type="region of interest" description="Disordered" evidence="1">
    <location>
        <begin position="1"/>
        <end position="24"/>
    </location>
</feature>
<dbReference type="Proteomes" id="UP000019132">
    <property type="component" value="Unassembled WGS sequence"/>
</dbReference>
<dbReference type="PANTHER" id="PTHR16220:SF0">
    <property type="entry name" value="WD REPEAT-CONTAINING PROTEIN WRAP73"/>
    <property type="match status" value="1"/>
</dbReference>
<sequence>MRHAAAADASPPQSQPPSAPHDAASAEAEISALLKAANGLAHYSPCGGYVAAAHGNRVTLRETRTLQIVQRYTTVDVIQAIAWSDDSQVVATAMYKRAMVQIWSVKDSSFTCKISEGLAGMVYGKWAPDSRHFITVSDFQLHATVWSLVDGVKYVIRSPKLGADGFAFSPAGDLLAVAERHDCKDFIGVYDCASWELVAHFALESYDCVEILWSPDNATIAVRDSHLEFRVLLYAVDGTLLAKYQAYEHALGLKSMIWSTSGHFLALGSFDEHVRVLSHLNWQPIAEFDHETIAVTLTRVNKTAVEYEEHFAGTQITQRPQGKRIPIGPHASSSLLSNSSLAASAAAQAAGGRKSREICFVVREPPFSVLTITSDPLKENPKMGIGRVLWSADAAFLASKSDQMPHNVWIWRMETMTLHSVVSLMQPVRSLRWDPVNCRLAICSGENRVHLWSPGGVSWVDIPVDAFKAISFGGSNEVQD</sequence>
<reference evidence="3" key="1">
    <citation type="journal article" date="2010" name="Genome Biol.">
        <title>Genome sequence of the necrotrophic plant pathogen Pythium ultimum reveals original pathogenicity mechanisms and effector repertoire.</title>
        <authorList>
            <person name="Levesque C.A."/>
            <person name="Brouwer H."/>
            <person name="Cano L."/>
            <person name="Hamilton J.P."/>
            <person name="Holt C."/>
            <person name="Huitema E."/>
            <person name="Raffaele S."/>
            <person name="Robideau G.P."/>
            <person name="Thines M."/>
            <person name="Win J."/>
            <person name="Zerillo M.M."/>
            <person name="Beakes G.W."/>
            <person name="Boore J.L."/>
            <person name="Busam D."/>
            <person name="Dumas B."/>
            <person name="Ferriera S."/>
            <person name="Fuerstenberg S.I."/>
            <person name="Gachon C.M."/>
            <person name="Gaulin E."/>
            <person name="Govers F."/>
            <person name="Grenville-Briggs L."/>
            <person name="Horner N."/>
            <person name="Hostetler J."/>
            <person name="Jiang R.H."/>
            <person name="Johnson J."/>
            <person name="Krajaejun T."/>
            <person name="Lin H."/>
            <person name="Meijer H.J."/>
            <person name="Moore B."/>
            <person name="Morris P."/>
            <person name="Phuntmart V."/>
            <person name="Puiu D."/>
            <person name="Shetty J."/>
            <person name="Stajich J.E."/>
            <person name="Tripathy S."/>
            <person name="Wawra S."/>
            <person name="van West P."/>
            <person name="Whitty B.R."/>
            <person name="Coutinho P.M."/>
            <person name="Henrissat B."/>
            <person name="Martin F."/>
            <person name="Thomas P.D."/>
            <person name="Tyler B.M."/>
            <person name="De Vries R.P."/>
            <person name="Kamoun S."/>
            <person name="Yandell M."/>
            <person name="Tisserat N."/>
            <person name="Buell C.R."/>
        </authorList>
    </citation>
    <scope>NUCLEOTIDE SEQUENCE</scope>
    <source>
        <strain evidence="3">DAOM:BR144</strain>
    </source>
</reference>
<dbReference type="SMART" id="SM00320">
    <property type="entry name" value="WD40"/>
    <property type="match status" value="3"/>
</dbReference>
<dbReference type="EMBL" id="GL376601">
    <property type="status" value="NOT_ANNOTATED_CDS"/>
    <property type="molecule type" value="Genomic_DNA"/>
</dbReference>
<evidence type="ECO:0000256" key="1">
    <source>
        <dbReference type="SAM" id="MobiDB-lite"/>
    </source>
</evidence>
<dbReference type="PANTHER" id="PTHR16220">
    <property type="entry name" value="WD REPEAT PROTEIN 8-RELATED"/>
    <property type="match status" value="1"/>
</dbReference>
<evidence type="ECO:0000313" key="3">
    <source>
        <dbReference type="Proteomes" id="UP000019132"/>
    </source>
</evidence>
<dbReference type="Gene3D" id="2.130.10.10">
    <property type="entry name" value="YVTN repeat-like/Quinoprotein amine dehydrogenase"/>
    <property type="match status" value="3"/>
</dbReference>
<feature type="compositionally biased region" description="Low complexity" evidence="1">
    <location>
        <begin position="1"/>
        <end position="12"/>
    </location>
</feature>
<dbReference type="HOGENOM" id="CLU_024072_3_1_1"/>
<dbReference type="OMA" id="CWHLNGD"/>
<keyword evidence="3" id="KW-1185">Reference proteome</keyword>
<protein>
    <recommendedName>
        <fullName evidence="4">Anaphase-promoting complex subunit 4 WD40 domain-containing protein</fullName>
    </recommendedName>
</protein>
<evidence type="ECO:0008006" key="4">
    <source>
        <dbReference type="Google" id="ProtNLM"/>
    </source>
</evidence>
<dbReference type="VEuPathDB" id="FungiDB:PYU1_G012177"/>
<dbReference type="SUPFAM" id="SSF50978">
    <property type="entry name" value="WD40 repeat-like"/>
    <property type="match status" value="1"/>
</dbReference>
<dbReference type="InterPro" id="IPR052778">
    <property type="entry name" value="Centrosome-WD_assoc"/>
</dbReference>
<reference evidence="2" key="3">
    <citation type="submission" date="2015-02" db="UniProtKB">
        <authorList>
            <consortium name="EnsemblProtists"/>
        </authorList>
    </citation>
    <scope>IDENTIFICATION</scope>
    <source>
        <strain evidence="2">DAOM BR144</strain>
    </source>
</reference>